<dbReference type="Gene3D" id="1.20.5.110">
    <property type="match status" value="1"/>
</dbReference>
<dbReference type="Proteomes" id="UP000815325">
    <property type="component" value="Unassembled WGS sequence"/>
</dbReference>
<comment type="caution">
    <text evidence="12">The sequence shown here is derived from an EMBL/GenBank/DDBJ whole genome shotgun (WGS) entry which is preliminary data.</text>
</comment>
<sequence>MDRTAEWDLAVVQACHSQGQSQEQVLSIRSNALLKTRKQPSEFIKVSKAVVQSICDLREFIRLHQKDYLSTSGSRDEKDRIEAEVGLLIKACTQQIEQVLHIAELLHQVSSRFDKCRAQRYQQARDQRKPLKGLPQYNGHHTPGSHLLCSAAPNLASPPSQAHASGPGGRGNKQQDVLQKFGASFLGHVREARDALQGADSRSPTGVDQGNARAQGAGGEQKQAQMQQQEQLALENQNLVAQLSATAAQAQGLESTIQDIAVLNQMFSTAVLHQAESIESIYSAAVDASQNISTGNVDLQKAVNYGRSSQRQILIILLAATLGLLFFDWFNS</sequence>
<feature type="region of interest" description="Disordered" evidence="9">
    <location>
        <begin position="194"/>
        <end position="229"/>
    </location>
</feature>
<evidence type="ECO:0000256" key="7">
    <source>
        <dbReference type="ARBA" id="ARBA00023054"/>
    </source>
</evidence>
<dbReference type="Pfam" id="PF10496">
    <property type="entry name" value="Syntaxin-18_N"/>
    <property type="match status" value="1"/>
</dbReference>
<evidence type="ECO:0000256" key="3">
    <source>
        <dbReference type="ARBA" id="ARBA00022448"/>
    </source>
</evidence>
<dbReference type="PANTHER" id="PTHR15959">
    <property type="entry name" value="SYNTAXIN-18"/>
    <property type="match status" value="1"/>
</dbReference>
<evidence type="ECO:0000256" key="4">
    <source>
        <dbReference type="ARBA" id="ARBA00022692"/>
    </source>
</evidence>
<protein>
    <recommendedName>
        <fullName evidence="11">SNARE-complex protein Syntaxin-18 N-terminal domain-containing protein</fullName>
    </recommendedName>
</protein>
<comment type="similarity">
    <text evidence="2">Belongs to the syntaxin family.</text>
</comment>
<dbReference type="EMBL" id="MU069560">
    <property type="protein sequence ID" value="KAF5838948.1"/>
    <property type="molecule type" value="Genomic_DNA"/>
</dbReference>
<dbReference type="SUPFAM" id="SSF58038">
    <property type="entry name" value="SNARE fusion complex"/>
    <property type="match status" value="1"/>
</dbReference>
<evidence type="ECO:0000256" key="2">
    <source>
        <dbReference type="ARBA" id="ARBA00009063"/>
    </source>
</evidence>
<feature type="region of interest" description="Disordered" evidence="9">
    <location>
        <begin position="120"/>
        <end position="174"/>
    </location>
</feature>
<organism evidence="12 13">
    <name type="scientific">Dunaliella salina</name>
    <name type="common">Green alga</name>
    <name type="synonym">Protococcus salinus</name>
    <dbReference type="NCBI Taxonomy" id="3046"/>
    <lineage>
        <taxon>Eukaryota</taxon>
        <taxon>Viridiplantae</taxon>
        <taxon>Chlorophyta</taxon>
        <taxon>core chlorophytes</taxon>
        <taxon>Chlorophyceae</taxon>
        <taxon>CS clade</taxon>
        <taxon>Chlamydomonadales</taxon>
        <taxon>Dunaliellaceae</taxon>
        <taxon>Dunaliella</taxon>
    </lineage>
</organism>
<feature type="compositionally biased region" description="Basic and acidic residues" evidence="9">
    <location>
        <begin position="120"/>
        <end position="129"/>
    </location>
</feature>
<keyword evidence="5" id="KW-0653">Protein transport</keyword>
<feature type="transmembrane region" description="Helical" evidence="10">
    <location>
        <begin position="313"/>
        <end position="330"/>
    </location>
</feature>
<feature type="domain" description="SNARE-complex protein Syntaxin-18 N-terminal" evidence="11">
    <location>
        <begin position="1"/>
        <end position="81"/>
    </location>
</feature>
<accession>A0ABQ7GWG4</accession>
<dbReference type="PANTHER" id="PTHR15959:SF0">
    <property type="entry name" value="SYNTAXIN-18"/>
    <property type="match status" value="1"/>
</dbReference>
<keyword evidence="6 10" id="KW-1133">Transmembrane helix</keyword>
<comment type="subcellular location">
    <subcellularLocation>
        <location evidence="1">Membrane</location>
        <topology evidence="1">Single-pass type IV membrane protein</topology>
    </subcellularLocation>
</comment>
<keyword evidence="13" id="KW-1185">Reference proteome</keyword>
<evidence type="ECO:0000256" key="10">
    <source>
        <dbReference type="SAM" id="Phobius"/>
    </source>
</evidence>
<evidence type="ECO:0000256" key="5">
    <source>
        <dbReference type="ARBA" id="ARBA00022927"/>
    </source>
</evidence>
<evidence type="ECO:0000256" key="1">
    <source>
        <dbReference type="ARBA" id="ARBA00004211"/>
    </source>
</evidence>
<evidence type="ECO:0000259" key="11">
    <source>
        <dbReference type="Pfam" id="PF10496"/>
    </source>
</evidence>
<dbReference type="InterPro" id="IPR019529">
    <property type="entry name" value="Syntaxin-18_N"/>
</dbReference>
<feature type="compositionally biased region" description="Low complexity" evidence="9">
    <location>
        <begin position="220"/>
        <end position="229"/>
    </location>
</feature>
<gene>
    <name evidence="12" type="ORF">DUNSADRAFT_1893</name>
</gene>
<reference evidence="12" key="1">
    <citation type="submission" date="2017-08" db="EMBL/GenBank/DDBJ databases">
        <authorList>
            <person name="Polle J.E."/>
            <person name="Barry K."/>
            <person name="Cushman J."/>
            <person name="Schmutz J."/>
            <person name="Tran D."/>
            <person name="Hathwaick L.T."/>
            <person name="Yim W.C."/>
            <person name="Jenkins J."/>
            <person name="Mckie-Krisberg Z.M."/>
            <person name="Prochnik S."/>
            <person name="Lindquist E."/>
            <person name="Dockter R.B."/>
            <person name="Adam C."/>
            <person name="Molina H."/>
            <person name="Bunkerborg J."/>
            <person name="Jin E."/>
            <person name="Buchheim M."/>
            <person name="Magnuson J."/>
        </authorList>
    </citation>
    <scope>NUCLEOTIDE SEQUENCE</scope>
    <source>
        <strain evidence="12">CCAP 19/18</strain>
    </source>
</reference>
<keyword evidence="3" id="KW-0813">Transport</keyword>
<evidence type="ECO:0000313" key="13">
    <source>
        <dbReference type="Proteomes" id="UP000815325"/>
    </source>
</evidence>
<name>A0ABQ7GWG4_DUNSA</name>
<proteinExistence type="inferred from homology"/>
<evidence type="ECO:0000313" key="12">
    <source>
        <dbReference type="EMBL" id="KAF5838948.1"/>
    </source>
</evidence>
<keyword evidence="7" id="KW-0175">Coiled coil</keyword>
<evidence type="ECO:0000256" key="9">
    <source>
        <dbReference type="SAM" id="MobiDB-lite"/>
    </source>
</evidence>
<evidence type="ECO:0000256" key="8">
    <source>
        <dbReference type="ARBA" id="ARBA00023136"/>
    </source>
</evidence>
<keyword evidence="8 10" id="KW-0472">Membrane</keyword>
<evidence type="ECO:0000256" key="6">
    <source>
        <dbReference type="ARBA" id="ARBA00022989"/>
    </source>
</evidence>
<keyword evidence="4 10" id="KW-0812">Transmembrane</keyword>